<evidence type="ECO:0000313" key="2">
    <source>
        <dbReference type="EMBL" id="MBF6637779.1"/>
    </source>
</evidence>
<dbReference type="Gene3D" id="1.10.150.240">
    <property type="entry name" value="Putative phosphatase, domain 2"/>
    <property type="match status" value="1"/>
</dbReference>
<dbReference type="SFLD" id="SFLDS00003">
    <property type="entry name" value="Haloacid_Dehalogenase"/>
    <property type="match status" value="1"/>
</dbReference>
<dbReference type="InterPro" id="IPR023214">
    <property type="entry name" value="HAD_sf"/>
</dbReference>
<dbReference type="Pfam" id="PF13419">
    <property type="entry name" value="HAD_2"/>
    <property type="match status" value="1"/>
</dbReference>
<sequence>MPEVKCKAVLFDLDGTLVDSCSSIENFWSRWAIKNHIDVNYVLSVIHGRNIEEALKLISPYFHNEDCIEEIKVLAIEELSHVSPVAGAVDFMKKIPVKRIAIVTSGAWKVAIASIRGAGLSVPDLVITSEDVWNDKPDPEPYLKATQLLDVQPDDCLVFEDADCGIQSAIAAGMRVIAVGSFSHRLKNRQDSMQLDNYKNILVDIEGDLMTLSW</sequence>
<dbReference type="InterPro" id="IPR051806">
    <property type="entry name" value="HAD-like_SPP"/>
</dbReference>
<dbReference type="SUPFAM" id="SSF56784">
    <property type="entry name" value="HAD-like"/>
    <property type="match status" value="1"/>
</dbReference>
<name>A0AA40X3H1_9GAMM</name>
<dbReference type="AlphaFoldDB" id="A0AA40X3H1"/>
<keyword evidence="1" id="KW-0479">Metal-binding</keyword>
<dbReference type="EMBL" id="JADMKS010000005">
    <property type="protein sequence ID" value="MBF6637779.1"/>
    <property type="molecule type" value="Genomic_DNA"/>
</dbReference>
<dbReference type="PANTHER" id="PTHR43481:SF4">
    <property type="entry name" value="GLYCEROL-1-PHOSPHATE PHOSPHOHYDROLASE 1-RELATED"/>
    <property type="match status" value="1"/>
</dbReference>
<accession>A0AA40X3H1</accession>
<protein>
    <submittedName>
        <fullName evidence="2">HAD-IA family hydrolase</fullName>
    </submittedName>
</protein>
<dbReference type="InterPro" id="IPR036412">
    <property type="entry name" value="HAD-like_sf"/>
</dbReference>
<dbReference type="Gene3D" id="3.40.50.1000">
    <property type="entry name" value="HAD superfamily/HAD-like"/>
    <property type="match status" value="1"/>
</dbReference>
<dbReference type="GO" id="GO:0050308">
    <property type="term" value="F:sugar-phosphatase activity"/>
    <property type="evidence" value="ECO:0007669"/>
    <property type="project" value="TreeGrafter"/>
</dbReference>
<gene>
    <name evidence="2" type="ORF">ITX54_14025</name>
</gene>
<dbReference type="Proteomes" id="UP000705283">
    <property type="component" value="Unassembled WGS sequence"/>
</dbReference>
<dbReference type="RefSeq" id="WP_194978234.1">
    <property type="nucleotide sequence ID" value="NZ_JADMKS010000005.1"/>
</dbReference>
<dbReference type="GO" id="GO:0046872">
    <property type="term" value="F:metal ion binding"/>
    <property type="evidence" value="ECO:0007669"/>
    <property type="project" value="UniProtKB-KW"/>
</dbReference>
<dbReference type="SFLD" id="SFLDG01129">
    <property type="entry name" value="C1.5:_HAD__Beta-PGM__Phosphata"/>
    <property type="match status" value="1"/>
</dbReference>
<proteinExistence type="predicted"/>
<dbReference type="PANTHER" id="PTHR43481">
    <property type="entry name" value="FRUCTOSE-1-PHOSPHATE PHOSPHATASE"/>
    <property type="match status" value="1"/>
</dbReference>
<dbReference type="NCBIfam" id="TIGR01509">
    <property type="entry name" value="HAD-SF-IA-v3"/>
    <property type="match status" value="1"/>
</dbReference>
<reference evidence="2" key="1">
    <citation type="submission" date="2020-11" db="EMBL/GenBank/DDBJ databases">
        <authorList>
            <person name="Lee S.D."/>
        </authorList>
    </citation>
    <scope>NUCLEOTIDE SEQUENCE</scope>
    <source>
        <strain evidence="2">SAP-2</strain>
    </source>
</reference>
<dbReference type="InterPro" id="IPR041492">
    <property type="entry name" value="HAD_2"/>
</dbReference>
<evidence type="ECO:0000256" key="1">
    <source>
        <dbReference type="ARBA" id="ARBA00022723"/>
    </source>
</evidence>
<dbReference type="GO" id="GO:0043136">
    <property type="term" value="F:sn-glycerol 3-phosphatase activity"/>
    <property type="evidence" value="ECO:0007669"/>
    <property type="project" value="TreeGrafter"/>
</dbReference>
<organism evidence="2 3">
    <name type="scientific">Rouxiella silvae</name>
    <dbReference type="NCBI Taxonomy" id="1646373"/>
    <lineage>
        <taxon>Bacteria</taxon>
        <taxon>Pseudomonadati</taxon>
        <taxon>Pseudomonadota</taxon>
        <taxon>Gammaproteobacteria</taxon>
        <taxon>Enterobacterales</taxon>
        <taxon>Yersiniaceae</taxon>
        <taxon>Rouxiella</taxon>
    </lineage>
</organism>
<dbReference type="InterPro" id="IPR006439">
    <property type="entry name" value="HAD-SF_hydro_IA"/>
</dbReference>
<dbReference type="InterPro" id="IPR023198">
    <property type="entry name" value="PGP-like_dom2"/>
</dbReference>
<reference evidence="2" key="2">
    <citation type="submission" date="2022-09" db="EMBL/GenBank/DDBJ databases">
        <title>Rouxiella aceris sp. nov., isolated from tree sap and emended description of the genus Rhouxiella.</title>
        <authorList>
            <person name="Kim I.S."/>
        </authorList>
    </citation>
    <scope>NUCLEOTIDE SEQUENCE</scope>
    <source>
        <strain evidence="2">SAP-2</strain>
    </source>
</reference>
<comment type="caution">
    <text evidence="2">The sequence shown here is derived from an EMBL/GenBank/DDBJ whole genome shotgun (WGS) entry which is preliminary data.</text>
</comment>
<evidence type="ECO:0000313" key="3">
    <source>
        <dbReference type="Proteomes" id="UP000705283"/>
    </source>
</evidence>
<keyword evidence="2" id="KW-0378">Hydrolase</keyword>